<dbReference type="EMBL" id="AP022582">
    <property type="protein sequence ID" value="BBY03833.1"/>
    <property type="molecule type" value="Genomic_DNA"/>
</dbReference>
<keyword evidence="3" id="KW-0804">Transcription</keyword>
<dbReference type="GO" id="GO:0003677">
    <property type="term" value="F:DNA binding"/>
    <property type="evidence" value="ECO:0007669"/>
    <property type="project" value="UniProtKB-KW"/>
</dbReference>
<dbReference type="SUPFAM" id="SSF46785">
    <property type="entry name" value="Winged helix' DNA-binding domain"/>
    <property type="match status" value="1"/>
</dbReference>
<dbReference type="NCBIfam" id="NF033788">
    <property type="entry name" value="HTH_metalloreg"/>
    <property type="match status" value="1"/>
</dbReference>
<evidence type="ECO:0000259" key="4">
    <source>
        <dbReference type="PROSITE" id="PS50987"/>
    </source>
</evidence>
<dbReference type="InterPro" id="IPR001845">
    <property type="entry name" value="HTH_ArsR_DNA-bd_dom"/>
</dbReference>
<dbReference type="Proteomes" id="UP000466632">
    <property type="component" value="Chromosome"/>
</dbReference>
<protein>
    <submittedName>
        <fullName evidence="5">Transcriptional regulator</fullName>
    </submittedName>
</protein>
<keyword evidence="1" id="KW-0805">Transcription regulation</keyword>
<dbReference type="PANTHER" id="PTHR43132:SF6">
    <property type="entry name" value="HTH-TYPE TRANSCRIPTIONAL REPRESSOR CZRA"/>
    <property type="match status" value="1"/>
</dbReference>
<dbReference type="Pfam" id="PF12840">
    <property type="entry name" value="HTH_20"/>
    <property type="match status" value="1"/>
</dbReference>
<dbReference type="PANTHER" id="PTHR43132">
    <property type="entry name" value="ARSENICAL RESISTANCE OPERON REPRESSOR ARSR-RELATED"/>
    <property type="match status" value="1"/>
</dbReference>
<dbReference type="GO" id="GO:0003700">
    <property type="term" value="F:DNA-binding transcription factor activity"/>
    <property type="evidence" value="ECO:0007669"/>
    <property type="project" value="InterPro"/>
</dbReference>
<proteinExistence type="predicted"/>
<evidence type="ECO:0000256" key="2">
    <source>
        <dbReference type="ARBA" id="ARBA00023125"/>
    </source>
</evidence>
<dbReference type="Gene3D" id="1.10.10.10">
    <property type="entry name" value="Winged helix-like DNA-binding domain superfamily/Winged helix DNA-binding domain"/>
    <property type="match status" value="1"/>
</dbReference>
<dbReference type="KEGG" id="mseo:MSEO_43320"/>
<dbReference type="PROSITE" id="PS50987">
    <property type="entry name" value="HTH_ARSR_2"/>
    <property type="match status" value="1"/>
</dbReference>
<evidence type="ECO:0000313" key="6">
    <source>
        <dbReference type="Proteomes" id="UP000466632"/>
    </source>
</evidence>
<dbReference type="InterPro" id="IPR036388">
    <property type="entry name" value="WH-like_DNA-bd_sf"/>
</dbReference>
<accession>A0A7I7P4N9</accession>
<evidence type="ECO:0000313" key="5">
    <source>
        <dbReference type="EMBL" id="BBY03833.1"/>
    </source>
</evidence>
<dbReference type="SMART" id="SM00418">
    <property type="entry name" value="HTH_ARSR"/>
    <property type="match status" value="1"/>
</dbReference>
<evidence type="ECO:0000256" key="1">
    <source>
        <dbReference type="ARBA" id="ARBA00023015"/>
    </source>
</evidence>
<dbReference type="CDD" id="cd00090">
    <property type="entry name" value="HTH_ARSR"/>
    <property type="match status" value="1"/>
</dbReference>
<keyword evidence="2" id="KW-0238">DNA-binding</keyword>
<keyword evidence="6" id="KW-1185">Reference proteome</keyword>
<name>A0A7I7P4N9_9MYCO</name>
<dbReference type="InterPro" id="IPR051011">
    <property type="entry name" value="Metal_resp_trans_reg"/>
</dbReference>
<dbReference type="PRINTS" id="PR00778">
    <property type="entry name" value="HTHARSR"/>
</dbReference>
<dbReference type="InterPro" id="IPR036390">
    <property type="entry name" value="WH_DNA-bd_sf"/>
</dbReference>
<feature type="domain" description="HTH arsR-type" evidence="4">
    <location>
        <begin position="13"/>
        <end position="108"/>
    </location>
</feature>
<dbReference type="InterPro" id="IPR011991">
    <property type="entry name" value="ArsR-like_HTH"/>
</dbReference>
<reference evidence="5 6" key="1">
    <citation type="journal article" date="2019" name="Emerg. Microbes Infect.">
        <title>Comprehensive subspecies identification of 175 nontuberculous mycobacteria species based on 7547 genomic profiles.</title>
        <authorList>
            <person name="Matsumoto Y."/>
            <person name="Kinjo T."/>
            <person name="Motooka D."/>
            <person name="Nabeya D."/>
            <person name="Jung N."/>
            <person name="Uechi K."/>
            <person name="Horii T."/>
            <person name="Iida T."/>
            <person name="Fujita J."/>
            <person name="Nakamura S."/>
        </authorList>
    </citation>
    <scope>NUCLEOTIDE SEQUENCE [LARGE SCALE GENOMIC DNA]</scope>
    <source>
        <strain evidence="5 6">JCM 16018</strain>
    </source>
</reference>
<dbReference type="AlphaFoldDB" id="A0A7I7P4N9"/>
<sequence length="111" mass="12034">MAGKPPLRNRPLVTSEQAADVVGLFKVMGNDTRLRLLHAMHRGGEVSVGELAEQVGMRVQAVSNQLQRLSDRGMVAGRRDGARILYSVADPCIPALLDLALCLIEETGTQR</sequence>
<evidence type="ECO:0000256" key="3">
    <source>
        <dbReference type="ARBA" id="ARBA00023163"/>
    </source>
</evidence>
<gene>
    <name evidence="5" type="primary">cadC</name>
    <name evidence="5" type="ORF">MSEO_43320</name>
</gene>
<organism evidence="5 6">
    <name type="scientific">Mycobacterium seoulense</name>
    <dbReference type="NCBI Taxonomy" id="386911"/>
    <lineage>
        <taxon>Bacteria</taxon>
        <taxon>Bacillati</taxon>
        <taxon>Actinomycetota</taxon>
        <taxon>Actinomycetes</taxon>
        <taxon>Mycobacteriales</taxon>
        <taxon>Mycobacteriaceae</taxon>
        <taxon>Mycobacterium</taxon>
    </lineage>
</organism>